<gene>
    <name evidence="2" type="ORF">CFN78_18155</name>
</gene>
<evidence type="ECO:0000313" key="2">
    <source>
        <dbReference type="EMBL" id="OZM71755.1"/>
    </source>
</evidence>
<dbReference type="InterPro" id="IPR029058">
    <property type="entry name" value="AB_hydrolase_fold"/>
</dbReference>
<dbReference type="InterPro" id="IPR050266">
    <property type="entry name" value="AB_hydrolase_sf"/>
</dbReference>
<dbReference type="PANTHER" id="PTHR43798:SF33">
    <property type="entry name" value="HYDROLASE, PUTATIVE (AFU_ORTHOLOGUE AFUA_2G14860)-RELATED"/>
    <property type="match status" value="1"/>
</dbReference>
<dbReference type="OrthoDB" id="5513277at2"/>
<name>A0A263D319_9PSEU</name>
<keyword evidence="2" id="KW-0378">Hydrolase</keyword>
<evidence type="ECO:0000313" key="3">
    <source>
        <dbReference type="Proteomes" id="UP000242444"/>
    </source>
</evidence>
<comment type="caution">
    <text evidence="2">The sequence shown here is derived from an EMBL/GenBank/DDBJ whole genome shotgun (WGS) entry which is preliminary data.</text>
</comment>
<dbReference type="RefSeq" id="WP_094864038.1">
    <property type="nucleotide sequence ID" value="NZ_NKYE01000011.1"/>
</dbReference>
<proteinExistence type="predicted"/>
<accession>A0A263D319</accession>
<organism evidence="2 3">
    <name type="scientific">Amycolatopsis antarctica</name>
    <dbReference type="NCBI Taxonomy" id="1854586"/>
    <lineage>
        <taxon>Bacteria</taxon>
        <taxon>Bacillati</taxon>
        <taxon>Actinomycetota</taxon>
        <taxon>Actinomycetes</taxon>
        <taxon>Pseudonocardiales</taxon>
        <taxon>Pseudonocardiaceae</taxon>
        <taxon>Amycolatopsis</taxon>
    </lineage>
</organism>
<dbReference type="InParanoid" id="A0A263D319"/>
<keyword evidence="3" id="KW-1185">Reference proteome</keyword>
<dbReference type="SUPFAM" id="SSF53474">
    <property type="entry name" value="alpha/beta-Hydrolases"/>
    <property type="match status" value="1"/>
</dbReference>
<dbReference type="EMBL" id="NKYE01000011">
    <property type="protein sequence ID" value="OZM71755.1"/>
    <property type="molecule type" value="Genomic_DNA"/>
</dbReference>
<protein>
    <submittedName>
        <fullName evidence="2">Alpha/beta hydrolase</fullName>
    </submittedName>
</protein>
<evidence type="ECO:0000259" key="1">
    <source>
        <dbReference type="Pfam" id="PF00561"/>
    </source>
</evidence>
<dbReference type="GO" id="GO:0016787">
    <property type="term" value="F:hydrolase activity"/>
    <property type="evidence" value="ECO:0007669"/>
    <property type="project" value="UniProtKB-KW"/>
</dbReference>
<dbReference type="AlphaFoldDB" id="A0A263D319"/>
<feature type="domain" description="AB hydrolase-1" evidence="1">
    <location>
        <begin position="52"/>
        <end position="151"/>
    </location>
</feature>
<dbReference type="GO" id="GO:0016020">
    <property type="term" value="C:membrane"/>
    <property type="evidence" value="ECO:0007669"/>
    <property type="project" value="TreeGrafter"/>
</dbReference>
<sequence length="291" mass="31666">MSGIYRSEAGGLLVRERYLANLALWPVDNDQWRIPTPEGETFVIASGQVTAPPLVLLHGSGSNSAEWASRIPELARHFRVYAIDMIGEPGLSAPSRPDMNSDAYALWLDAVLDHLELARVPIMAFSLGSWLAVDYATRRPERVDRLSLFCPTGIGRQKRGFLLAAILLNSLGRWGKRKTVTGMLGPGVPAMEAAEAEAFLDQVLLVSRHYRYRSEELPVFGDVTLRRLTMPVQVFAGERDVLFDAVGTARRIAATVPHATVRLLPGVGHVVPPRPEAELAFLAGAAPGGVA</sequence>
<reference evidence="2 3" key="1">
    <citation type="submission" date="2017-07" db="EMBL/GenBank/DDBJ databases">
        <title>Amycolatopsis antarcticus sp. nov., isolated from the surface of an Antarcticus brown macroalga.</title>
        <authorList>
            <person name="Wang J."/>
            <person name="Leiva S."/>
            <person name="Huang J."/>
            <person name="Huang Y."/>
        </authorList>
    </citation>
    <scope>NUCLEOTIDE SEQUENCE [LARGE SCALE GENOMIC DNA]</scope>
    <source>
        <strain evidence="2 3">AU-G6</strain>
    </source>
</reference>
<dbReference type="Pfam" id="PF00561">
    <property type="entry name" value="Abhydrolase_1"/>
    <property type="match status" value="1"/>
</dbReference>
<dbReference type="InterPro" id="IPR000073">
    <property type="entry name" value="AB_hydrolase_1"/>
</dbReference>
<dbReference type="Gene3D" id="3.40.50.1820">
    <property type="entry name" value="alpha/beta hydrolase"/>
    <property type="match status" value="1"/>
</dbReference>
<dbReference type="Proteomes" id="UP000242444">
    <property type="component" value="Unassembled WGS sequence"/>
</dbReference>
<dbReference type="PANTHER" id="PTHR43798">
    <property type="entry name" value="MONOACYLGLYCEROL LIPASE"/>
    <property type="match status" value="1"/>
</dbReference>